<keyword evidence="2" id="KW-1185">Reference proteome</keyword>
<protein>
    <recommendedName>
        <fullName evidence="3">Excreted virulence factor EspC, type VII ESX diderm</fullName>
    </recommendedName>
</protein>
<comment type="caution">
    <text evidence="1">The sequence shown here is derived from an EMBL/GenBank/DDBJ whole genome shotgun (WGS) entry which is preliminary data.</text>
</comment>
<proteinExistence type="predicted"/>
<dbReference type="RefSeq" id="WP_285661944.1">
    <property type="nucleotide sequence ID" value="NZ_BSTX01000001.1"/>
</dbReference>
<dbReference type="AlphaFoldDB" id="A0A9W6SJI8"/>
<organism evidence="1 2">
    <name type="scientific">Actinorhabdospora filicis</name>
    <dbReference type="NCBI Taxonomy" id="1785913"/>
    <lineage>
        <taxon>Bacteria</taxon>
        <taxon>Bacillati</taxon>
        <taxon>Actinomycetota</taxon>
        <taxon>Actinomycetes</taxon>
        <taxon>Micromonosporales</taxon>
        <taxon>Micromonosporaceae</taxon>
        <taxon>Actinorhabdospora</taxon>
    </lineage>
</organism>
<accession>A0A9W6SJI8</accession>
<dbReference type="Proteomes" id="UP001165079">
    <property type="component" value="Unassembled WGS sequence"/>
</dbReference>
<dbReference type="EMBL" id="BSTX01000001">
    <property type="protein sequence ID" value="GLZ76786.1"/>
    <property type="molecule type" value="Genomic_DNA"/>
</dbReference>
<reference evidence="1" key="1">
    <citation type="submission" date="2023-03" db="EMBL/GenBank/DDBJ databases">
        <title>Actinorhabdospora filicis NBRC 111898.</title>
        <authorList>
            <person name="Ichikawa N."/>
            <person name="Sato H."/>
            <person name="Tonouchi N."/>
        </authorList>
    </citation>
    <scope>NUCLEOTIDE SEQUENCE</scope>
    <source>
        <strain evidence="1">NBRC 111898</strain>
    </source>
</reference>
<gene>
    <name evidence="1" type="ORF">Afil01_15930</name>
</gene>
<evidence type="ECO:0000313" key="2">
    <source>
        <dbReference type="Proteomes" id="UP001165079"/>
    </source>
</evidence>
<sequence>MSTGYGVDPVVVKAHATVLKNQIMDRVKLAADAAGQVKFGDRSVYGVLLSTFMPDIVEACTGDAADAIKKMGELGDGIAKNVDAVAANYATTEKDLRDMMERIMTR</sequence>
<evidence type="ECO:0008006" key="3">
    <source>
        <dbReference type="Google" id="ProtNLM"/>
    </source>
</evidence>
<evidence type="ECO:0000313" key="1">
    <source>
        <dbReference type="EMBL" id="GLZ76786.1"/>
    </source>
</evidence>
<name>A0A9W6SJI8_9ACTN</name>